<evidence type="ECO:0000313" key="3">
    <source>
        <dbReference type="Proteomes" id="UP000821866"/>
    </source>
</evidence>
<protein>
    <submittedName>
        <fullName evidence="2">Uncharacterized protein</fullName>
    </submittedName>
</protein>
<reference evidence="2" key="1">
    <citation type="journal article" date="2020" name="Cell">
        <title>Large-Scale Comparative Analyses of Tick Genomes Elucidate Their Genetic Diversity and Vector Capacities.</title>
        <authorList>
            <consortium name="Tick Genome and Microbiome Consortium (TIGMIC)"/>
            <person name="Jia N."/>
            <person name="Wang J."/>
            <person name="Shi W."/>
            <person name="Du L."/>
            <person name="Sun Y."/>
            <person name="Zhan W."/>
            <person name="Jiang J.F."/>
            <person name="Wang Q."/>
            <person name="Zhang B."/>
            <person name="Ji P."/>
            <person name="Bell-Sakyi L."/>
            <person name="Cui X.M."/>
            <person name="Yuan T.T."/>
            <person name="Jiang B.G."/>
            <person name="Yang W.F."/>
            <person name="Lam T.T."/>
            <person name="Chang Q.C."/>
            <person name="Ding S.J."/>
            <person name="Wang X.J."/>
            <person name="Zhu J.G."/>
            <person name="Ruan X.D."/>
            <person name="Zhao L."/>
            <person name="Wei J.T."/>
            <person name="Ye R.Z."/>
            <person name="Que T.C."/>
            <person name="Du C.H."/>
            <person name="Zhou Y.H."/>
            <person name="Cheng J.X."/>
            <person name="Dai P.F."/>
            <person name="Guo W.B."/>
            <person name="Han X.H."/>
            <person name="Huang E.J."/>
            <person name="Li L.F."/>
            <person name="Wei W."/>
            <person name="Gao Y.C."/>
            <person name="Liu J.Z."/>
            <person name="Shao H.Z."/>
            <person name="Wang X."/>
            <person name="Wang C.C."/>
            <person name="Yang T.C."/>
            <person name="Huo Q.B."/>
            <person name="Li W."/>
            <person name="Chen H.Y."/>
            <person name="Chen S.E."/>
            <person name="Zhou L.G."/>
            <person name="Ni X.B."/>
            <person name="Tian J.H."/>
            <person name="Sheng Y."/>
            <person name="Liu T."/>
            <person name="Pan Y.S."/>
            <person name="Xia L.Y."/>
            <person name="Li J."/>
            <person name="Zhao F."/>
            <person name="Cao W.C."/>
        </authorList>
    </citation>
    <scope>NUCLEOTIDE SEQUENCE</scope>
    <source>
        <strain evidence="2">Rmic-2018</strain>
    </source>
</reference>
<evidence type="ECO:0000256" key="1">
    <source>
        <dbReference type="SAM" id="MobiDB-lite"/>
    </source>
</evidence>
<sequence>MKRWYRPPKVKDVECTGSADEGSTVCDDDQNSSSTLPSPERSVLHAFEGIHIPSTWSRVPCLAEGSLAYARCEMEANNFSSLFIERMVVFGAVSADDGSATATVYLRGRESFKEVLGSRCEAEEFIKDIDVVSLCEGCSAKADVGEVHNLQRHVFRRKMSHYCWCKG</sequence>
<comment type="caution">
    <text evidence="2">The sequence shown here is derived from an EMBL/GenBank/DDBJ whole genome shotgun (WGS) entry which is preliminary data.</text>
</comment>
<dbReference type="Proteomes" id="UP000821866">
    <property type="component" value="Chromosome 3"/>
</dbReference>
<dbReference type="AlphaFoldDB" id="A0A9J6E4Y8"/>
<name>A0A9J6E4Y8_RHIMP</name>
<accession>A0A9J6E4Y8</accession>
<proteinExistence type="predicted"/>
<keyword evidence="3" id="KW-1185">Reference proteome</keyword>
<feature type="region of interest" description="Disordered" evidence="1">
    <location>
        <begin position="1"/>
        <end position="39"/>
    </location>
</feature>
<dbReference type="EMBL" id="JABSTU010000005">
    <property type="protein sequence ID" value="KAH8029551.1"/>
    <property type="molecule type" value="Genomic_DNA"/>
</dbReference>
<reference evidence="2" key="2">
    <citation type="submission" date="2021-09" db="EMBL/GenBank/DDBJ databases">
        <authorList>
            <person name="Jia N."/>
            <person name="Wang J."/>
            <person name="Shi W."/>
            <person name="Du L."/>
            <person name="Sun Y."/>
            <person name="Zhan W."/>
            <person name="Jiang J."/>
            <person name="Wang Q."/>
            <person name="Zhang B."/>
            <person name="Ji P."/>
            <person name="Sakyi L.B."/>
            <person name="Cui X."/>
            <person name="Yuan T."/>
            <person name="Jiang B."/>
            <person name="Yang W."/>
            <person name="Lam T.T.-Y."/>
            <person name="Chang Q."/>
            <person name="Ding S."/>
            <person name="Wang X."/>
            <person name="Zhu J."/>
            <person name="Ruan X."/>
            <person name="Zhao L."/>
            <person name="Wei J."/>
            <person name="Que T."/>
            <person name="Du C."/>
            <person name="Cheng J."/>
            <person name="Dai P."/>
            <person name="Han X."/>
            <person name="Huang E."/>
            <person name="Gao Y."/>
            <person name="Liu J."/>
            <person name="Shao H."/>
            <person name="Ye R."/>
            <person name="Li L."/>
            <person name="Wei W."/>
            <person name="Wang X."/>
            <person name="Wang C."/>
            <person name="Huo Q."/>
            <person name="Li W."/>
            <person name="Guo W."/>
            <person name="Chen H."/>
            <person name="Chen S."/>
            <person name="Zhou L."/>
            <person name="Zhou L."/>
            <person name="Ni X."/>
            <person name="Tian J."/>
            <person name="Zhou Y."/>
            <person name="Sheng Y."/>
            <person name="Liu T."/>
            <person name="Pan Y."/>
            <person name="Xia L."/>
            <person name="Li J."/>
            <person name="Zhao F."/>
            <person name="Cao W."/>
        </authorList>
    </citation>
    <scope>NUCLEOTIDE SEQUENCE</scope>
    <source>
        <strain evidence="2">Rmic-2018</strain>
        <tissue evidence="2">Larvae</tissue>
    </source>
</reference>
<evidence type="ECO:0000313" key="2">
    <source>
        <dbReference type="EMBL" id="KAH8029551.1"/>
    </source>
</evidence>
<organism evidence="2 3">
    <name type="scientific">Rhipicephalus microplus</name>
    <name type="common">Cattle tick</name>
    <name type="synonym">Boophilus microplus</name>
    <dbReference type="NCBI Taxonomy" id="6941"/>
    <lineage>
        <taxon>Eukaryota</taxon>
        <taxon>Metazoa</taxon>
        <taxon>Ecdysozoa</taxon>
        <taxon>Arthropoda</taxon>
        <taxon>Chelicerata</taxon>
        <taxon>Arachnida</taxon>
        <taxon>Acari</taxon>
        <taxon>Parasitiformes</taxon>
        <taxon>Ixodida</taxon>
        <taxon>Ixodoidea</taxon>
        <taxon>Ixodidae</taxon>
        <taxon>Rhipicephalinae</taxon>
        <taxon>Rhipicephalus</taxon>
        <taxon>Boophilus</taxon>
    </lineage>
</organism>
<gene>
    <name evidence="2" type="ORF">HPB51_001276</name>
</gene>